<evidence type="ECO:0000256" key="1">
    <source>
        <dbReference type="ARBA" id="ARBA00023015"/>
    </source>
</evidence>
<accession>A0A0M8MC94</accession>
<dbReference type="AlphaFoldDB" id="A0A0M8MC94"/>
<dbReference type="STRING" id="1202724.AM493_03425"/>
<dbReference type="PANTHER" id="PTHR44688">
    <property type="entry name" value="DNA-BINDING TRANSCRIPTIONAL ACTIVATOR DEVR_DOSR"/>
    <property type="match status" value="1"/>
</dbReference>
<dbReference type="PROSITE" id="PS00622">
    <property type="entry name" value="HTH_LUXR_1"/>
    <property type="match status" value="1"/>
</dbReference>
<dbReference type="InterPro" id="IPR016032">
    <property type="entry name" value="Sig_transdc_resp-reg_C-effctor"/>
</dbReference>
<organism evidence="5 6">
    <name type="scientific">Flavobacterium akiainvivens</name>
    <dbReference type="NCBI Taxonomy" id="1202724"/>
    <lineage>
        <taxon>Bacteria</taxon>
        <taxon>Pseudomonadati</taxon>
        <taxon>Bacteroidota</taxon>
        <taxon>Flavobacteriia</taxon>
        <taxon>Flavobacteriales</taxon>
        <taxon>Flavobacteriaceae</taxon>
        <taxon>Flavobacterium</taxon>
    </lineage>
</organism>
<comment type="caution">
    <text evidence="5">The sequence shown here is derived from an EMBL/GenBank/DDBJ whole genome shotgun (WGS) entry which is preliminary data.</text>
</comment>
<dbReference type="PROSITE" id="PS50043">
    <property type="entry name" value="HTH_LUXR_2"/>
    <property type="match status" value="1"/>
</dbReference>
<dbReference type="PRINTS" id="PR00038">
    <property type="entry name" value="HTHLUXR"/>
</dbReference>
<dbReference type="InterPro" id="IPR000792">
    <property type="entry name" value="Tscrpt_reg_LuxR_C"/>
</dbReference>
<evidence type="ECO:0000313" key="5">
    <source>
        <dbReference type="EMBL" id="KOS08183.1"/>
    </source>
</evidence>
<evidence type="ECO:0000313" key="6">
    <source>
        <dbReference type="Proteomes" id="UP000037755"/>
    </source>
</evidence>
<reference evidence="5 6" key="1">
    <citation type="submission" date="2015-08" db="EMBL/GenBank/DDBJ databases">
        <title>Whole genome sequence of Flavobacterium akiainvivens IK-1T, from decaying Wikstroemia oahuensis, an endemic Hawaiian shrub.</title>
        <authorList>
            <person name="Wan X."/>
            <person name="Hou S."/>
            <person name="Saito J."/>
            <person name="Donachie S."/>
        </authorList>
    </citation>
    <scope>NUCLEOTIDE SEQUENCE [LARGE SCALE GENOMIC DNA]</scope>
    <source>
        <strain evidence="5 6">IK-1</strain>
    </source>
</reference>
<protein>
    <recommendedName>
        <fullName evidence="4">HTH luxR-type domain-containing protein</fullName>
    </recommendedName>
</protein>
<dbReference type="InterPro" id="IPR001610">
    <property type="entry name" value="PAC"/>
</dbReference>
<evidence type="ECO:0000256" key="3">
    <source>
        <dbReference type="ARBA" id="ARBA00023163"/>
    </source>
</evidence>
<dbReference type="Gene3D" id="1.10.10.10">
    <property type="entry name" value="Winged helix-like DNA-binding domain superfamily/Winged helix DNA-binding domain"/>
    <property type="match status" value="1"/>
</dbReference>
<keyword evidence="2" id="KW-0238">DNA-binding</keyword>
<dbReference type="SMART" id="SM00421">
    <property type="entry name" value="HTH_LUXR"/>
    <property type="match status" value="1"/>
</dbReference>
<keyword evidence="3" id="KW-0804">Transcription</keyword>
<proteinExistence type="predicted"/>
<dbReference type="InterPro" id="IPR036388">
    <property type="entry name" value="WH-like_DNA-bd_sf"/>
</dbReference>
<evidence type="ECO:0000256" key="2">
    <source>
        <dbReference type="ARBA" id="ARBA00023125"/>
    </source>
</evidence>
<dbReference type="PANTHER" id="PTHR44688:SF16">
    <property type="entry name" value="DNA-BINDING TRANSCRIPTIONAL ACTIVATOR DEVR_DOSR"/>
    <property type="match status" value="1"/>
</dbReference>
<keyword evidence="6" id="KW-1185">Reference proteome</keyword>
<keyword evidence="1" id="KW-0805">Transcription regulation</keyword>
<dbReference type="InterPro" id="IPR035965">
    <property type="entry name" value="PAS-like_dom_sf"/>
</dbReference>
<dbReference type="Pfam" id="PF00196">
    <property type="entry name" value="GerE"/>
    <property type="match status" value="1"/>
</dbReference>
<name>A0A0M8MC94_9FLAO</name>
<dbReference type="GO" id="GO:0003677">
    <property type="term" value="F:DNA binding"/>
    <property type="evidence" value="ECO:0007669"/>
    <property type="project" value="UniProtKB-KW"/>
</dbReference>
<evidence type="ECO:0000259" key="4">
    <source>
        <dbReference type="PROSITE" id="PS50043"/>
    </source>
</evidence>
<sequence length="186" mass="21708">MGYPAGELDFFTFLNLLHPVDKANLLNYETATEKFFQSVPPEKLFKYKVQYDFRLRRADGHYVRILNQMNIIQHDNQNVRTFLVNTDISHLKHDDTPRMSIIGLDGEPSYYNIDFENIFKPTQQVFTRREKDILKAMASGLKSQEISDALHISKLTVDSHRKNILRKTNARSASEVIRIAYDNGWI</sequence>
<dbReference type="Proteomes" id="UP000037755">
    <property type="component" value="Unassembled WGS sequence"/>
</dbReference>
<dbReference type="CDD" id="cd06170">
    <property type="entry name" value="LuxR_C_like"/>
    <property type="match status" value="1"/>
</dbReference>
<dbReference type="SUPFAM" id="SSF46894">
    <property type="entry name" value="C-terminal effector domain of the bipartite response regulators"/>
    <property type="match status" value="1"/>
</dbReference>
<dbReference type="SUPFAM" id="SSF55785">
    <property type="entry name" value="PYP-like sensor domain (PAS domain)"/>
    <property type="match status" value="1"/>
</dbReference>
<dbReference type="EMBL" id="LIYD01000005">
    <property type="protein sequence ID" value="KOS08183.1"/>
    <property type="molecule type" value="Genomic_DNA"/>
</dbReference>
<dbReference type="PATRIC" id="fig|1202724.3.peg.702"/>
<dbReference type="Gene3D" id="3.30.450.20">
    <property type="entry name" value="PAS domain"/>
    <property type="match status" value="1"/>
</dbReference>
<dbReference type="GO" id="GO:0006355">
    <property type="term" value="P:regulation of DNA-templated transcription"/>
    <property type="evidence" value="ECO:0007669"/>
    <property type="project" value="InterPro"/>
</dbReference>
<feature type="domain" description="HTH luxR-type" evidence="4">
    <location>
        <begin position="122"/>
        <end position="184"/>
    </location>
</feature>
<dbReference type="SMART" id="SM00086">
    <property type="entry name" value="PAC"/>
    <property type="match status" value="1"/>
</dbReference>
<gene>
    <name evidence="5" type="ORF">AM493_03425</name>
</gene>